<organism evidence="1 2">
    <name type="scientific">Taklimakanibacter albus</name>
    <dbReference type="NCBI Taxonomy" id="2800327"/>
    <lineage>
        <taxon>Bacteria</taxon>
        <taxon>Pseudomonadati</taxon>
        <taxon>Pseudomonadota</taxon>
        <taxon>Alphaproteobacteria</taxon>
        <taxon>Hyphomicrobiales</taxon>
        <taxon>Aestuariivirgaceae</taxon>
        <taxon>Taklimakanibacter</taxon>
    </lineage>
</organism>
<name>A0ACC5REL6_9HYPH</name>
<protein>
    <submittedName>
        <fullName evidence="1">Transcriptional regulator BetI</fullName>
    </submittedName>
</protein>
<reference evidence="1" key="1">
    <citation type="submission" date="2021-01" db="EMBL/GenBank/DDBJ databases">
        <authorList>
            <person name="Sun Q."/>
        </authorList>
    </citation>
    <scope>NUCLEOTIDE SEQUENCE</scope>
    <source>
        <strain evidence="1">YIM B02566</strain>
    </source>
</reference>
<evidence type="ECO:0000313" key="2">
    <source>
        <dbReference type="Proteomes" id="UP000616151"/>
    </source>
</evidence>
<comment type="caution">
    <text evidence="1">The sequence shown here is derived from an EMBL/GenBank/DDBJ whole genome shotgun (WGS) entry which is preliminary data.</text>
</comment>
<sequence>MKPIRRQQLIDAAISSIHEHGFASATVARIARKAGVSTGIVHHYFADKTDLLAATMRAMLDVLRREAVERIGNAHTPIERIYAIIHASFGDAQFAEEVFSAWLALYGNARESEKLQRILRIYHRRLHSNLVYNLVPLIGRPRAEDVALGIGALIDGLWLRYALTGRPDDAEVPRAMTRAYADAMIAA</sequence>
<accession>A0ACC5REL6</accession>
<proteinExistence type="predicted"/>
<keyword evidence="2" id="KW-1185">Reference proteome</keyword>
<gene>
    <name evidence="1" type="primary">betI</name>
    <name evidence="1" type="ORF">JHL16_32470</name>
</gene>
<dbReference type="Proteomes" id="UP000616151">
    <property type="component" value="Unassembled WGS sequence"/>
</dbReference>
<evidence type="ECO:0000313" key="1">
    <source>
        <dbReference type="EMBL" id="MBK1871126.1"/>
    </source>
</evidence>
<dbReference type="EMBL" id="JAENHL010000008">
    <property type="protein sequence ID" value="MBK1871126.1"/>
    <property type="molecule type" value="Genomic_DNA"/>
</dbReference>